<protein>
    <submittedName>
        <fullName evidence="1">Uncharacterized protein</fullName>
    </submittedName>
</protein>
<evidence type="ECO:0000313" key="1">
    <source>
        <dbReference type="EMBL" id="MED6279154.1"/>
    </source>
</evidence>
<sequence length="91" mass="10706">MKKLKAEKSQLLEDSYQHVVNLEKIALKVYSVSTYVHFDFLIERLKEREQSSKIQKLEEMKNKEDGGTRSKVKHVWSKMKAVGKKIQKVLN</sequence>
<organism evidence="1 2">
    <name type="scientific">Characodon lateralis</name>
    <dbReference type="NCBI Taxonomy" id="208331"/>
    <lineage>
        <taxon>Eukaryota</taxon>
        <taxon>Metazoa</taxon>
        <taxon>Chordata</taxon>
        <taxon>Craniata</taxon>
        <taxon>Vertebrata</taxon>
        <taxon>Euteleostomi</taxon>
        <taxon>Actinopterygii</taxon>
        <taxon>Neopterygii</taxon>
        <taxon>Teleostei</taxon>
        <taxon>Neoteleostei</taxon>
        <taxon>Acanthomorphata</taxon>
        <taxon>Ovalentaria</taxon>
        <taxon>Atherinomorphae</taxon>
        <taxon>Cyprinodontiformes</taxon>
        <taxon>Goodeidae</taxon>
        <taxon>Characodon</taxon>
    </lineage>
</organism>
<dbReference type="Proteomes" id="UP001352852">
    <property type="component" value="Unassembled WGS sequence"/>
</dbReference>
<dbReference type="EMBL" id="JAHUTJ010038004">
    <property type="protein sequence ID" value="MED6279154.1"/>
    <property type="molecule type" value="Genomic_DNA"/>
</dbReference>
<evidence type="ECO:0000313" key="2">
    <source>
        <dbReference type="Proteomes" id="UP001352852"/>
    </source>
</evidence>
<name>A0ABU7DVV7_9TELE</name>
<comment type="caution">
    <text evidence="1">The sequence shown here is derived from an EMBL/GenBank/DDBJ whole genome shotgun (WGS) entry which is preliminary data.</text>
</comment>
<reference evidence="1 2" key="1">
    <citation type="submission" date="2021-06" db="EMBL/GenBank/DDBJ databases">
        <authorList>
            <person name="Palmer J.M."/>
        </authorList>
    </citation>
    <scope>NUCLEOTIDE SEQUENCE [LARGE SCALE GENOMIC DNA]</scope>
    <source>
        <strain evidence="1 2">CL_MEX2019</strain>
        <tissue evidence="1">Muscle</tissue>
    </source>
</reference>
<proteinExistence type="predicted"/>
<accession>A0ABU7DVV7</accession>
<gene>
    <name evidence="1" type="ORF">CHARACLAT_031649</name>
</gene>
<keyword evidence="2" id="KW-1185">Reference proteome</keyword>